<dbReference type="Proteomes" id="UP000821853">
    <property type="component" value="Chromosome 2"/>
</dbReference>
<dbReference type="GO" id="GO:0016020">
    <property type="term" value="C:membrane"/>
    <property type="evidence" value="ECO:0007669"/>
    <property type="project" value="UniProtKB-SubCell"/>
</dbReference>
<feature type="region of interest" description="Disordered" evidence="7">
    <location>
        <begin position="112"/>
        <end position="132"/>
    </location>
</feature>
<evidence type="ECO:0000313" key="11">
    <source>
        <dbReference type="Proteomes" id="UP000821853"/>
    </source>
</evidence>
<evidence type="ECO:0000256" key="1">
    <source>
        <dbReference type="ARBA" id="ARBA00004370"/>
    </source>
</evidence>
<evidence type="ECO:0000259" key="9">
    <source>
        <dbReference type="PROSITE" id="PS50939"/>
    </source>
</evidence>
<evidence type="ECO:0000256" key="5">
    <source>
        <dbReference type="ARBA" id="ARBA00022989"/>
    </source>
</evidence>
<keyword evidence="3 8" id="KW-0812">Transmembrane</keyword>
<evidence type="ECO:0000256" key="4">
    <source>
        <dbReference type="ARBA" id="ARBA00022982"/>
    </source>
</evidence>
<evidence type="ECO:0000313" key="10">
    <source>
        <dbReference type="EMBL" id="KAH9366946.1"/>
    </source>
</evidence>
<dbReference type="SMART" id="SM00665">
    <property type="entry name" value="B561"/>
    <property type="match status" value="1"/>
</dbReference>
<comment type="subcellular location">
    <subcellularLocation>
        <location evidence="1">Membrane</location>
    </subcellularLocation>
</comment>
<name>A0A9J6FUM0_HAELO</name>
<dbReference type="PROSITE" id="PS50939">
    <property type="entry name" value="CYTOCHROME_B561"/>
    <property type="match status" value="1"/>
</dbReference>
<protein>
    <recommendedName>
        <fullName evidence="9">Cytochrome b561 domain-containing protein</fullName>
    </recommendedName>
</protein>
<dbReference type="OMA" id="ITSDIKM"/>
<accession>A0A9J6FUM0</accession>
<dbReference type="InterPro" id="IPR006593">
    <property type="entry name" value="Cyt_b561/ferric_Rdtase_TM"/>
</dbReference>
<organism evidence="10 11">
    <name type="scientific">Haemaphysalis longicornis</name>
    <name type="common">Bush tick</name>
    <dbReference type="NCBI Taxonomy" id="44386"/>
    <lineage>
        <taxon>Eukaryota</taxon>
        <taxon>Metazoa</taxon>
        <taxon>Ecdysozoa</taxon>
        <taxon>Arthropoda</taxon>
        <taxon>Chelicerata</taxon>
        <taxon>Arachnida</taxon>
        <taxon>Acari</taxon>
        <taxon>Parasitiformes</taxon>
        <taxon>Ixodida</taxon>
        <taxon>Ixodoidea</taxon>
        <taxon>Ixodidae</taxon>
        <taxon>Haemaphysalinae</taxon>
        <taxon>Haemaphysalis</taxon>
    </lineage>
</organism>
<keyword evidence="6 8" id="KW-0472">Membrane</keyword>
<keyword evidence="4" id="KW-0249">Electron transport</keyword>
<evidence type="ECO:0000256" key="2">
    <source>
        <dbReference type="ARBA" id="ARBA00022448"/>
    </source>
</evidence>
<dbReference type="OrthoDB" id="6505314at2759"/>
<keyword evidence="11" id="KW-1185">Reference proteome</keyword>
<feature type="domain" description="Cytochrome b561" evidence="9">
    <location>
        <begin position="1"/>
        <end position="132"/>
    </location>
</feature>
<feature type="transmembrane region" description="Helical" evidence="8">
    <location>
        <begin position="46"/>
        <end position="66"/>
    </location>
</feature>
<dbReference type="Gene3D" id="1.20.120.1770">
    <property type="match status" value="1"/>
</dbReference>
<keyword evidence="5 8" id="KW-1133">Transmembrane helix</keyword>
<comment type="caution">
    <text evidence="10">The sequence shown here is derived from an EMBL/GenBank/DDBJ whole genome shotgun (WGS) entry which is preliminary data.</text>
</comment>
<dbReference type="CDD" id="cd08760">
    <property type="entry name" value="Cyt_b561_FRRS1_like"/>
    <property type="match status" value="1"/>
</dbReference>
<evidence type="ECO:0000256" key="7">
    <source>
        <dbReference type="SAM" id="MobiDB-lite"/>
    </source>
</evidence>
<dbReference type="EMBL" id="JABSTR010000004">
    <property type="protein sequence ID" value="KAH9366946.1"/>
    <property type="molecule type" value="Genomic_DNA"/>
</dbReference>
<evidence type="ECO:0000256" key="3">
    <source>
        <dbReference type="ARBA" id="ARBA00022692"/>
    </source>
</evidence>
<evidence type="ECO:0000256" key="8">
    <source>
        <dbReference type="SAM" id="Phobius"/>
    </source>
</evidence>
<feature type="transmembrane region" description="Helical" evidence="8">
    <location>
        <begin position="12"/>
        <end position="34"/>
    </location>
</feature>
<evidence type="ECO:0000256" key="6">
    <source>
        <dbReference type="ARBA" id="ARBA00023136"/>
    </source>
</evidence>
<keyword evidence="2" id="KW-0813">Transport</keyword>
<dbReference type="AlphaFoldDB" id="A0A9J6FUM0"/>
<gene>
    <name evidence="10" type="ORF">HPB48_002461</name>
</gene>
<sequence>MPLFLRFPDDRGFHRVLMMLAVVLTIAAIVLIFYKIGQWSVTENPHPILGIVCAALGVIQPIMALFRCHPHEDNRYIFNWLHWFNGNAAQIIGAITSDIKMQDMSASNGAHAAEAGRDLQPPTADAPVRNFV</sequence>
<proteinExistence type="predicted"/>
<dbReference type="VEuPathDB" id="VectorBase:HLOH_062009"/>
<reference evidence="10 11" key="1">
    <citation type="journal article" date="2020" name="Cell">
        <title>Large-Scale Comparative Analyses of Tick Genomes Elucidate Their Genetic Diversity and Vector Capacities.</title>
        <authorList>
            <consortium name="Tick Genome and Microbiome Consortium (TIGMIC)"/>
            <person name="Jia N."/>
            <person name="Wang J."/>
            <person name="Shi W."/>
            <person name="Du L."/>
            <person name="Sun Y."/>
            <person name="Zhan W."/>
            <person name="Jiang J.F."/>
            <person name="Wang Q."/>
            <person name="Zhang B."/>
            <person name="Ji P."/>
            <person name="Bell-Sakyi L."/>
            <person name="Cui X.M."/>
            <person name="Yuan T.T."/>
            <person name="Jiang B.G."/>
            <person name="Yang W.F."/>
            <person name="Lam T.T."/>
            <person name="Chang Q.C."/>
            <person name="Ding S.J."/>
            <person name="Wang X.J."/>
            <person name="Zhu J.G."/>
            <person name="Ruan X.D."/>
            <person name="Zhao L."/>
            <person name="Wei J.T."/>
            <person name="Ye R.Z."/>
            <person name="Que T.C."/>
            <person name="Du C.H."/>
            <person name="Zhou Y.H."/>
            <person name="Cheng J.X."/>
            <person name="Dai P.F."/>
            <person name="Guo W.B."/>
            <person name="Han X.H."/>
            <person name="Huang E.J."/>
            <person name="Li L.F."/>
            <person name="Wei W."/>
            <person name="Gao Y.C."/>
            <person name="Liu J.Z."/>
            <person name="Shao H.Z."/>
            <person name="Wang X."/>
            <person name="Wang C.C."/>
            <person name="Yang T.C."/>
            <person name="Huo Q.B."/>
            <person name="Li W."/>
            <person name="Chen H.Y."/>
            <person name="Chen S.E."/>
            <person name="Zhou L.G."/>
            <person name="Ni X.B."/>
            <person name="Tian J.H."/>
            <person name="Sheng Y."/>
            <person name="Liu T."/>
            <person name="Pan Y.S."/>
            <person name="Xia L.Y."/>
            <person name="Li J."/>
            <person name="Zhao F."/>
            <person name="Cao W.C."/>
        </authorList>
    </citation>
    <scope>NUCLEOTIDE SEQUENCE [LARGE SCALE GENOMIC DNA]</scope>
    <source>
        <strain evidence="10">HaeL-2018</strain>
    </source>
</reference>